<dbReference type="Proteomes" id="UP000805193">
    <property type="component" value="Unassembled WGS sequence"/>
</dbReference>
<protein>
    <submittedName>
        <fullName evidence="1">Uncharacterized protein</fullName>
    </submittedName>
</protein>
<reference evidence="1 2" key="1">
    <citation type="journal article" date="2020" name="Cell">
        <title>Large-Scale Comparative Analyses of Tick Genomes Elucidate Their Genetic Diversity and Vector Capacities.</title>
        <authorList>
            <consortium name="Tick Genome and Microbiome Consortium (TIGMIC)"/>
            <person name="Jia N."/>
            <person name="Wang J."/>
            <person name="Shi W."/>
            <person name="Du L."/>
            <person name="Sun Y."/>
            <person name="Zhan W."/>
            <person name="Jiang J.F."/>
            <person name="Wang Q."/>
            <person name="Zhang B."/>
            <person name="Ji P."/>
            <person name="Bell-Sakyi L."/>
            <person name="Cui X.M."/>
            <person name="Yuan T.T."/>
            <person name="Jiang B.G."/>
            <person name="Yang W.F."/>
            <person name="Lam T.T."/>
            <person name="Chang Q.C."/>
            <person name="Ding S.J."/>
            <person name="Wang X.J."/>
            <person name="Zhu J.G."/>
            <person name="Ruan X.D."/>
            <person name="Zhao L."/>
            <person name="Wei J.T."/>
            <person name="Ye R.Z."/>
            <person name="Que T.C."/>
            <person name="Du C.H."/>
            <person name="Zhou Y.H."/>
            <person name="Cheng J.X."/>
            <person name="Dai P.F."/>
            <person name="Guo W.B."/>
            <person name="Han X.H."/>
            <person name="Huang E.J."/>
            <person name="Li L.F."/>
            <person name="Wei W."/>
            <person name="Gao Y.C."/>
            <person name="Liu J.Z."/>
            <person name="Shao H.Z."/>
            <person name="Wang X."/>
            <person name="Wang C.C."/>
            <person name="Yang T.C."/>
            <person name="Huo Q.B."/>
            <person name="Li W."/>
            <person name="Chen H.Y."/>
            <person name="Chen S.E."/>
            <person name="Zhou L.G."/>
            <person name="Ni X.B."/>
            <person name="Tian J.H."/>
            <person name="Sheng Y."/>
            <person name="Liu T."/>
            <person name="Pan Y.S."/>
            <person name="Xia L.Y."/>
            <person name="Li J."/>
            <person name="Zhao F."/>
            <person name="Cao W.C."/>
        </authorList>
    </citation>
    <scope>NUCLEOTIDE SEQUENCE [LARGE SCALE GENOMIC DNA]</scope>
    <source>
        <strain evidence="1">Iper-2018</strain>
    </source>
</reference>
<organism evidence="1 2">
    <name type="scientific">Ixodes persulcatus</name>
    <name type="common">Taiga tick</name>
    <dbReference type="NCBI Taxonomy" id="34615"/>
    <lineage>
        <taxon>Eukaryota</taxon>
        <taxon>Metazoa</taxon>
        <taxon>Ecdysozoa</taxon>
        <taxon>Arthropoda</taxon>
        <taxon>Chelicerata</taxon>
        <taxon>Arachnida</taxon>
        <taxon>Acari</taxon>
        <taxon>Parasitiformes</taxon>
        <taxon>Ixodida</taxon>
        <taxon>Ixodoidea</taxon>
        <taxon>Ixodidae</taxon>
        <taxon>Ixodinae</taxon>
        <taxon>Ixodes</taxon>
    </lineage>
</organism>
<keyword evidence="2" id="KW-1185">Reference proteome</keyword>
<evidence type="ECO:0000313" key="2">
    <source>
        <dbReference type="Proteomes" id="UP000805193"/>
    </source>
</evidence>
<name>A0AC60P2Z4_IXOPE</name>
<accession>A0AC60P2Z4</accession>
<dbReference type="EMBL" id="JABSTQ010011234">
    <property type="protein sequence ID" value="KAG0413773.1"/>
    <property type="molecule type" value="Genomic_DNA"/>
</dbReference>
<comment type="caution">
    <text evidence="1">The sequence shown here is derived from an EMBL/GenBank/DDBJ whole genome shotgun (WGS) entry which is preliminary data.</text>
</comment>
<proteinExistence type="predicted"/>
<sequence length="127" mass="14206">MEDRKFPVFTRIGRSWTWHKNVQNCYVELRNGLKEPVVNAVSGTTRLTRNMPVDVVKLHRQAVMVLRDTGCNTVVVRDSLVPDESLTGKSSLVYFVGGTARVLPGARVHVETPFYSGNAVAKYMQSP</sequence>
<evidence type="ECO:0000313" key="1">
    <source>
        <dbReference type="EMBL" id="KAG0413773.1"/>
    </source>
</evidence>
<gene>
    <name evidence="1" type="ORF">HPB47_009071</name>
</gene>